<organism evidence="2 3">
    <name type="scientific">Sphaerobolus stellatus (strain SS14)</name>
    <dbReference type="NCBI Taxonomy" id="990650"/>
    <lineage>
        <taxon>Eukaryota</taxon>
        <taxon>Fungi</taxon>
        <taxon>Dikarya</taxon>
        <taxon>Basidiomycota</taxon>
        <taxon>Agaricomycotina</taxon>
        <taxon>Agaricomycetes</taxon>
        <taxon>Phallomycetidae</taxon>
        <taxon>Geastrales</taxon>
        <taxon>Sphaerobolaceae</taxon>
        <taxon>Sphaerobolus</taxon>
    </lineage>
</organism>
<feature type="compositionally biased region" description="Low complexity" evidence="1">
    <location>
        <begin position="173"/>
        <end position="190"/>
    </location>
</feature>
<dbReference type="HOGENOM" id="CLU_757738_0_0_1"/>
<proteinExistence type="predicted"/>
<dbReference type="OrthoDB" id="3259825at2759"/>
<evidence type="ECO:0000256" key="1">
    <source>
        <dbReference type="SAM" id="MobiDB-lite"/>
    </source>
</evidence>
<dbReference type="Proteomes" id="UP000054279">
    <property type="component" value="Unassembled WGS sequence"/>
</dbReference>
<feature type="non-terminal residue" evidence="2">
    <location>
        <position position="366"/>
    </location>
</feature>
<feature type="compositionally biased region" description="Low complexity" evidence="1">
    <location>
        <begin position="93"/>
        <end position="103"/>
    </location>
</feature>
<dbReference type="EMBL" id="KN837119">
    <property type="protein sequence ID" value="KIJ43958.1"/>
    <property type="molecule type" value="Genomic_DNA"/>
</dbReference>
<protein>
    <submittedName>
        <fullName evidence="2">Uncharacterized protein</fullName>
    </submittedName>
</protein>
<feature type="region of interest" description="Disordered" evidence="1">
    <location>
        <begin position="44"/>
        <end position="113"/>
    </location>
</feature>
<feature type="compositionally biased region" description="Polar residues" evidence="1">
    <location>
        <begin position="54"/>
        <end position="63"/>
    </location>
</feature>
<feature type="region of interest" description="Disordered" evidence="1">
    <location>
        <begin position="267"/>
        <end position="366"/>
    </location>
</feature>
<name>A0A0C9ULR7_SPHS4</name>
<feature type="compositionally biased region" description="Low complexity" evidence="1">
    <location>
        <begin position="44"/>
        <end position="53"/>
    </location>
</feature>
<dbReference type="AlphaFoldDB" id="A0A0C9ULR7"/>
<feature type="non-terminal residue" evidence="2">
    <location>
        <position position="1"/>
    </location>
</feature>
<evidence type="ECO:0000313" key="2">
    <source>
        <dbReference type="EMBL" id="KIJ43958.1"/>
    </source>
</evidence>
<feature type="region of interest" description="Disordered" evidence="1">
    <location>
        <begin position="136"/>
        <end position="247"/>
    </location>
</feature>
<reference evidence="2 3" key="1">
    <citation type="submission" date="2014-06" db="EMBL/GenBank/DDBJ databases">
        <title>Evolutionary Origins and Diversification of the Mycorrhizal Mutualists.</title>
        <authorList>
            <consortium name="DOE Joint Genome Institute"/>
            <consortium name="Mycorrhizal Genomics Consortium"/>
            <person name="Kohler A."/>
            <person name="Kuo A."/>
            <person name="Nagy L.G."/>
            <person name="Floudas D."/>
            <person name="Copeland A."/>
            <person name="Barry K.W."/>
            <person name="Cichocki N."/>
            <person name="Veneault-Fourrey C."/>
            <person name="LaButti K."/>
            <person name="Lindquist E.A."/>
            <person name="Lipzen A."/>
            <person name="Lundell T."/>
            <person name="Morin E."/>
            <person name="Murat C."/>
            <person name="Riley R."/>
            <person name="Ohm R."/>
            <person name="Sun H."/>
            <person name="Tunlid A."/>
            <person name="Henrissat B."/>
            <person name="Grigoriev I.V."/>
            <person name="Hibbett D.S."/>
            <person name="Martin F."/>
        </authorList>
    </citation>
    <scope>NUCLEOTIDE SEQUENCE [LARGE SCALE GENOMIC DNA]</scope>
    <source>
        <strain evidence="2 3">SS14</strain>
    </source>
</reference>
<gene>
    <name evidence="2" type="ORF">M422DRAFT_252452</name>
</gene>
<accession>A0A0C9ULR7</accession>
<evidence type="ECO:0000313" key="3">
    <source>
        <dbReference type="Proteomes" id="UP000054279"/>
    </source>
</evidence>
<feature type="compositionally biased region" description="Polar residues" evidence="1">
    <location>
        <begin position="271"/>
        <end position="292"/>
    </location>
</feature>
<sequence>RLGEPEPTVRRKPVRRIDLQQISNPQFVSSSTSVNAIPIPAAAAAVSPKPSSNTQLERSSSTRFTDRFKKLKSTLRTKPPSRDGSEVTPFIIPSSATTASPSPLAVFSPTSASPATPITAQTLHYIPQLRSDVPASAVEPTRPKPTIPAAPASAGPGIKGFISRFRKPRKDSISSSTDQASPQSASSSSRSNDRGPLRAPTVSRPSFSKPRRSEDVYSMNTNPRSPTPVTPNSYGTRSPTHDPAMDQFINAGRDLGVDEQTLKKILERSTSRASRNTTWTQASAQGISNSETPPIPSSRGDNGIDRSRTPDPALKSHLRPNPPSRYQEGEVVRRTIIFASDLNGSTPDLNGLGRKESISGRQSRSA</sequence>
<keyword evidence="3" id="KW-1185">Reference proteome</keyword>